<organism evidence="2">
    <name type="scientific">Enterococcus faecium</name>
    <name type="common">Streptococcus faecium</name>
    <dbReference type="NCBI Taxonomy" id="1352"/>
    <lineage>
        <taxon>Bacteria</taxon>
        <taxon>Bacillati</taxon>
        <taxon>Bacillota</taxon>
        <taxon>Bacilli</taxon>
        <taxon>Lactobacillales</taxon>
        <taxon>Enterococcaceae</taxon>
        <taxon>Enterococcus</taxon>
    </lineage>
</organism>
<evidence type="ECO:0000313" key="2">
    <source>
        <dbReference type="EMBL" id="VYU50304.1"/>
    </source>
</evidence>
<dbReference type="Pfam" id="PF14897">
    <property type="entry name" value="EpsG"/>
    <property type="match status" value="1"/>
</dbReference>
<feature type="transmembrane region" description="Helical" evidence="1">
    <location>
        <begin position="236"/>
        <end position="255"/>
    </location>
</feature>
<name>A0A6N3FE04_ENTFC</name>
<dbReference type="AlphaFoldDB" id="A0A6N3FE04"/>
<protein>
    <recommendedName>
        <fullName evidence="3">EpsG family protein</fullName>
    </recommendedName>
</protein>
<keyword evidence="1" id="KW-0472">Membrane</keyword>
<feature type="transmembrane region" description="Helical" evidence="1">
    <location>
        <begin position="195"/>
        <end position="216"/>
    </location>
</feature>
<evidence type="ECO:0008006" key="3">
    <source>
        <dbReference type="Google" id="ProtNLM"/>
    </source>
</evidence>
<sequence length="355" mass="40867">MYIYVGTFALLAMLSVLEYFTRKKIFFYTGIVFLTGLAGFRFSTGYDFSSYNNFFDRLINWGKIFDGSIDAEPGYLLLNYIVRELGMNFSTFVLLFSIISLLLLAYALNNYFPVPSIALLYYYSRFFLVRDMGQIRSSIVAIIFLLALPAFKKRNLRNIILLSLIGSLFHIVSIFIILAYFFVQIVKEINVPKEILLISASSLVGTIFFFPDLFRFMIPDRYYGYLSGYYAQGNWIFNPVFIMQLGILVGATIFVKSNNSIFTKNFNILLTLYCLSTILLVCFGPLATIGGRISTIFSTVEIFIVPILLDKLFKNKFLFLLVFILFSLLIFILIFIVSGAYNSYIPYNMVFFINR</sequence>
<feature type="transmembrane region" description="Helical" evidence="1">
    <location>
        <begin position="317"/>
        <end position="341"/>
    </location>
</feature>
<feature type="transmembrane region" description="Helical" evidence="1">
    <location>
        <begin position="92"/>
        <end position="123"/>
    </location>
</feature>
<evidence type="ECO:0000256" key="1">
    <source>
        <dbReference type="SAM" id="Phobius"/>
    </source>
</evidence>
<feature type="transmembrane region" description="Helical" evidence="1">
    <location>
        <begin position="135"/>
        <end position="152"/>
    </location>
</feature>
<feature type="transmembrane region" description="Helical" evidence="1">
    <location>
        <begin position="158"/>
        <end position="183"/>
    </location>
</feature>
<feature type="transmembrane region" description="Helical" evidence="1">
    <location>
        <begin position="25"/>
        <end position="43"/>
    </location>
</feature>
<dbReference type="EMBL" id="CACRTQ010000065">
    <property type="protein sequence ID" value="VYU50304.1"/>
    <property type="molecule type" value="Genomic_DNA"/>
</dbReference>
<accession>A0A6N3FE04</accession>
<dbReference type="InterPro" id="IPR049458">
    <property type="entry name" value="EpsG-like"/>
</dbReference>
<keyword evidence="1" id="KW-1133">Transmembrane helix</keyword>
<gene>
    <name evidence="2" type="ORF">EFLFYP64_02531</name>
</gene>
<feature type="transmembrane region" description="Helical" evidence="1">
    <location>
        <begin position="267"/>
        <end position="287"/>
    </location>
</feature>
<keyword evidence="1" id="KW-0812">Transmembrane</keyword>
<reference evidence="2" key="1">
    <citation type="submission" date="2019-11" db="EMBL/GenBank/DDBJ databases">
        <authorList>
            <person name="Feng L."/>
        </authorList>
    </citation>
    <scope>NUCLEOTIDE SEQUENCE</scope>
    <source>
        <strain evidence="2">EFaeciumLFYP64</strain>
    </source>
</reference>
<dbReference type="RefSeq" id="WP_002322613.1">
    <property type="nucleotide sequence ID" value="NZ_BTRR01000019.1"/>
</dbReference>
<proteinExistence type="predicted"/>